<dbReference type="AlphaFoldDB" id="A0A8H3EY97"/>
<evidence type="ECO:0000313" key="2">
    <source>
        <dbReference type="EMBL" id="CAF9913619.1"/>
    </source>
</evidence>
<keyword evidence="3" id="KW-1185">Reference proteome</keyword>
<reference evidence="2" key="1">
    <citation type="submission" date="2021-03" db="EMBL/GenBank/DDBJ databases">
        <authorList>
            <person name="Tagirdzhanova G."/>
        </authorList>
    </citation>
    <scope>NUCLEOTIDE SEQUENCE</scope>
</reference>
<comment type="caution">
    <text evidence="2">The sequence shown here is derived from an EMBL/GenBank/DDBJ whole genome shotgun (WGS) entry which is preliminary data.</text>
</comment>
<protein>
    <submittedName>
        <fullName evidence="2">Uncharacterized protein</fullName>
    </submittedName>
</protein>
<evidence type="ECO:0000313" key="3">
    <source>
        <dbReference type="Proteomes" id="UP000664203"/>
    </source>
</evidence>
<feature type="region of interest" description="Disordered" evidence="1">
    <location>
        <begin position="30"/>
        <end position="53"/>
    </location>
</feature>
<dbReference type="EMBL" id="CAJPDR010000063">
    <property type="protein sequence ID" value="CAF9913619.1"/>
    <property type="molecule type" value="Genomic_DNA"/>
</dbReference>
<dbReference type="OrthoDB" id="10432357at2759"/>
<feature type="compositionally biased region" description="Basic and acidic residues" evidence="1">
    <location>
        <begin position="43"/>
        <end position="53"/>
    </location>
</feature>
<name>A0A8H3EY97_9LECA</name>
<proteinExistence type="predicted"/>
<accession>A0A8H3EY97</accession>
<sequence length="134" mass="14456">MAMNKYGAVGVHGNSLTASFASNVAAATLTSSEQTDNDLDTESGDHGRHPGGAERFSHFSLSNLILVVEHKCNEIMTAIETYGRAESANFRYLQQTFSVRSDDANAAALRAIPELSAAFRSPPSAFPPRVFVHR</sequence>
<evidence type="ECO:0000256" key="1">
    <source>
        <dbReference type="SAM" id="MobiDB-lite"/>
    </source>
</evidence>
<organism evidence="2 3">
    <name type="scientific">Alectoria fallacina</name>
    <dbReference type="NCBI Taxonomy" id="1903189"/>
    <lineage>
        <taxon>Eukaryota</taxon>
        <taxon>Fungi</taxon>
        <taxon>Dikarya</taxon>
        <taxon>Ascomycota</taxon>
        <taxon>Pezizomycotina</taxon>
        <taxon>Lecanoromycetes</taxon>
        <taxon>OSLEUM clade</taxon>
        <taxon>Lecanoromycetidae</taxon>
        <taxon>Lecanorales</taxon>
        <taxon>Lecanorineae</taxon>
        <taxon>Parmeliaceae</taxon>
        <taxon>Alectoria</taxon>
    </lineage>
</organism>
<dbReference type="Proteomes" id="UP000664203">
    <property type="component" value="Unassembled WGS sequence"/>
</dbReference>
<gene>
    <name evidence="2" type="ORF">ALECFALPRED_008924</name>
</gene>